<dbReference type="InterPro" id="IPR045944">
    <property type="entry name" value="DUF6364"/>
</dbReference>
<proteinExistence type="predicted"/>
<dbReference type="EMBL" id="FNZR01000009">
    <property type="protein sequence ID" value="SEL74419.1"/>
    <property type="molecule type" value="Genomic_DNA"/>
</dbReference>
<organism evidence="1 2">
    <name type="scientific">Parapedobacter koreensis</name>
    <dbReference type="NCBI Taxonomy" id="332977"/>
    <lineage>
        <taxon>Bacteria</taxon>
        <taxon>Pseudomonadati</taxon>
        <taxon>Bacteroidota</taxon>
        <taxon>Sphingobacteriia</taxon>
        <taxon>Sphingobacteriales</taxon>
        <taxon>Sphingobacteriaceae</taxon>
        <taxon>Parapedobacter</taxon>
    </lineage>
</organism>
<name>A0A1H7SPU7_9SPHI</name>
<dbReference type="Proteomes" id="UP000198916">
    <property type="component" value="Unassembled WGS sequence"/>
</dbReference>
<sequence>MDTKLTLKLDKGVIERAKDYAKHNQTSLSQLIENYLSSLTVNPEKKAKRKVSPLVERLTGIIPDEGVKDYRSEYYEYLSKKYS</sequence>
<evidence type="ECO:0000313" key="2">
    <source>
        <dbReference type="Proteomes" id="UP000198916"/>
    </source>
</evidence>
<reference evidence="2" key="1">
    <citation type="submission" date="2016-10" db="EMBL/GenBank/DDBJ databases">
        <authorList>
            <person name="Varghese N."/>
            <person name="Submissions S."/>
        </authorList>
    </citation>
    <scope>NUCLEOTIDE SEQUENCE [LARGE SCALE GENOMIC DNA]</scope>
    <source>
        <strain evidence="2">Jip14</strain>
    </source>
</reference>
<accession>A0A1H7SPU7</accession>
<dbReference type="OrthoDB" id="6198066at2"/>
<evidence type="ECO:0000313" key="1">
    <source>
        <dbReference type="EMBL" id="SEL74419.1"/>
    </source>
</evidence>
<gene>
    <name evidence="1" type="ORF">SAMN05421740_109108</name>
</gene>
<dbReference type="Pfam" id="PF19891">
    <property type="entry name" value="DUF6364"/>
    <property type="match status" value="1"/>
</dbReference>
<evidence type="ECO:0008006" key="3">
    <source>
        <dbReference type="Google" id="ProtNLM"/>
    </source>
</evidence>
<dbReference type="RefSeq" id="WP_090607944.1">
    <property type="nucleotide sequence ID" value="NZ_FNZR01000009.1"/>
</dbReference>
<protein>
    <recommendedName>
        <fullName evidence="3">Antitoxin</fullName>
    </recommendedName>
</protein>
<dbReference type="AlphaFoldDB" id="A0A1H7SPU7"/>
<dbReference type="STRING" id="332977.SAMN05421740_109108"/>
<keyword evidence="2" id="KW-1185">Reference proteome</keyword>